<dbReference type="InterPro" id="IPR000620">
    <property type="entry name" value="EamA_dom"/>
</dbReference>
<feature type="transmembrane region" description="Helical" evidence="1">
    <location>
        <begin position="58"/>
        <end position="80"/>
    </location>
</feature>
<feature type="transmembrane region" description="Helical" evidence="1">
    <location>
        <begin position="141"/>
        <end position="158"/>
    </location>
</feature>
<keyword evidence="5" id="KW-1185">Reference proteome</keyword>
<dbReference type="SUPFAM" id="SSF103481">
    <property type="entry name" value="Multidrug resistance efflux transporter EmrE"/>
    <property type="match status" value="2"/>
</dbReference>
<sequence length="278" mass="28719">MSALVVALALSAALAHASWNAFLRSGADRLWVVTVMSLTMVLVALPFAVLLPFPPAHAWPYILLSSLLQAGYAFVLVAAYRHGELGQVYPVVRGTIPVLATVGGFVFANEVLPIASLAGIALIVGGIMGLTVGSARMSGRALLWALATGALVALYATVDALGVRHAGNPIAYSAWICLVYGALLMGAFLAVRGRLSINPRSLETRKAAGGGIVSLISYVLVVTAFSLGPTGPVMALRETSVVFAALIGAVFLNEALTRQRIASCILVTVGAVLIGLGN</sequence>
<reference evidence="4 5" key="1">
    <citation type="submission" date="2016-11" db="EMBL/GenBank/DDBJ databases">
        <authorList>
            <person name="Varghese N."/>
            <person name="Submissions S."/>
        </authorList>
    </citation>
    <scope>NUCLEOTIDE SEQUENCE [LARGE SCALE GENOMIC DNA]</scope>
    <source>
        <strain evidence="4 5">DSM 21988</strain>
    </source>
</reference>
<feature type="transmembrane region" description="Helical" evidence="1">
    <location>
        <begin position="170"/>
        <end position="195"/>
    </location>
</feature>
<accession>A0ABY1IEK1</accession>
<protein>
    <submittedName>
        <fullName evidence="4">Uncharacterized membrane protein</fullName>
    </submittedName>
</protein>
<proteinExistence type="predicted"/>
<gene>
    <name evidence="4" type="ORF">SAMN02745911_1556</name>
</gene>
<keyword evidence="1" id="KW-0472">Membrane</keyword>
<keyword evidence="1" id="KW-0812">Transmembrane</keyword>
<feature type="signal peptide" evidence="2">
    <location>
        <begin position="1"/>
        <end position="17"/>
    </location>
</feature>
<name>A0ABY1IEK1_9HYPH</name>
<dbReference type="Gene3D" id="1.10.3730.20">
    <property type="match status" value="2"/>
</dbReference>
<feature type="domain" description="EamA" evidence="3">
    <location>
        <begin position="6"/>
        <end position="131"/>
    </location>
</feature>
<feature type="domain" description="EamA" evidence="3">
    <location>
        <begin position="141"/>
        <end position="275"/>
    </location>
</feature>
<evidence type="ECO:0000259" key="3">
    <source>
        <dbReference type="Pfam" id="PF00892"/>
    </source>
</evidence>
<feature type="chain" id="PRO_5045345323" evidence="2">
    <location>
        <begin position="18"/>
        <end position="278"/>
    </location>
</feature>
<evidence type="ECO:0000313" key="5">
    <source>
        <dbReference type="Proteomes" id="UP000184290"/>
    </source>
</evidence>
<feature type="transmembrane region" description="Helical" evidence="1">
    <location>
        <begin position="111"/>
        <end position="132"/>
    </location>
</feature>
<dbReference type="RefSeq" id="WP_060605001.1">
    <property type="nucleotide sequence ID" value="NZ_FQZC01000002.1"/>
</dbReference>
<comment type="caution">
    <text evidence="4">The sequence shown here is derived from an EMBL/GenBank/DDBJ whole genome shotgun (WGS) entry which is preliminary data.</text>
</comment>
<evidence type="ECO:0000313" key="4">
    <source>
        <dbReference type="EMBL" id="SHJ06212.1"/>
    </source>
</evidence>
<evidence type="ECO:0000256" key="1">
    <source>
        <dbReference type="SAM" id="Phobius"/>
    </source>
</evidence>
<feature type="transmembrane region" description="Helical" evidence="1">
    <location>
        <begin position="234"/>
        <end position="253"/>
    </location>
</feature>
<keyword evidence="1" id="KW-1133">Transmembrane helix</keyword>
<evidence type="ECO:0000256" key="2">
    <source>
        <dbReference type="SAM" id="SignalP"/>
    </source>
</evidence>
<dbReference type="InterPro" id="IPR037185">
    <property type="entry name" value="EmrE-like"/>
</dbReference>
<feature type="transmembrane region" description="Helical" evidence="1">
    <location>
        <begin position="260"/>
        <end position="277"/>
    </location>
</feature>
<organism evidence="4 5">
    <name type="scientific">Aureimonas altamirensis DSM 21988</name>
    <dbReference type="NCBI Taxonomy" id="1121026"/>
    <lineage>
        <taxon>Bacteria</taxon>
        <taxon>Pseudomonadati</taxon>
        <taxon>Pseudomonadota</taxon>
        <taxon>Alphaproteobacteria</taxon>
        <taxon>Hyphomicrobiales</taxon>
        <taxon>Aurantimonadaceae</taxon>
        <taxon>Aureimonas</taxon>
    </lineage>
</organism>
<dbReference type="Proteomes" id="UP000184290">
    <property type="component" value="Unassembled WGS sequence"/>
</dbReference>
<feature type="transmembrane region" description="Helical" evidence="1">
    <location>
        <begin position="207"/>
        <end position="228"/>
    </location>
</feature>
<dbReference type="EMBL" id="FQZC01000002">
    <property type="protein sequence ID" value="SHJ06212.1"/>
    <property type="molecule type" value="Genomic_DNA"/>
</dbReference>
<dbReference type="Pfam" id="PF00892">
    <property type="entry name" value="EamA"/>
    <property type="match status" value="2"/>
</dbReference>
<feature type="transmembrane region" description="Helical" evidence="1">
    <location>
        <begin position="30"/>
        <end position="51"/>
    </location>
</feature>
<keyword evidence="2" id="KW-0732">Signal</keyword>